<feature type="region of interest" description="Disordered" evidence="1">
    <location>
        <begin position="1"/>
        <end position="101"/>
    </location>
</feature>
<evidence type="ECO:0000313" key="2">
    <source>
        <dbReference type="EMBL" id="CAK0903941.1"/>
    </source>
</evidence>
<evidence type="ECO:0000313" key="3">
    <source>
        <dbReference type="Proteomes" id="UP001189429"/>
    </source>
</evidence>
<keyword evidence="3" id="KW-1185">Reference proteome</keyword>
<name>A0ABN9XV49_9DINO</name>
<protein>
    <submittedName>
        <fullName evidence="2">Uncharacterized protein</fullName>
    </submittedName>
</protein>
<feature type="non-terminal residue" evidence="2">
    <location>
        <position position="101"/>
    </location>
</feature>
<feature type="compositionally biased region" description="Low complexity" evidence="1">
    <location>
        <begin position="26"/>
        <end position="41"/>
    </location>
</feature>
<sequence length="101" mass="11053">ACSTATPRRGSWGASSTSAPPTSWEPWTRAASRATRSSLRTRAGRRSGARWRPSCPASWARQAAALPTTTAQRSRRPRRCQTERSSSSWWPPGRTAALRSA</sequence>
<gene>
    <name evidence="2" type="ORF">PCOR1329_LOCUS80108</name>
</gene>
<organism evidence="2 3">
    <name type="scientific">Prorocentrum cordatum</name>
    <dbReference type="NCBI Taxonomy" id="2364126"/>
    <lineage>
        <taxon>Eukaryota</taxon>
        <taxon>Sar</taxon>
        <taxon>Alveolata</taxon>
        <taxon>Dinophyceae</taxon>
        <taxon>Prorocentrales</taxon>
        <taxon>Prorocentraceae</taxon>
        <taxon>Prorocentrum</taxon>
    </lineage>
</organism>
<evidence type="ECO:0000256" key="1">
    <source>
        <dbReference type="SAM" id="MobiDB-lite"/>
    </source>
</evidence>
<dbReference type="Proteomes" id="UP001189429">
    <property type="component" value="Unassembled WGS sequence"/>
</dbReference>
<dbReference type="EMBL" id="CAUYUJ010021318">
    <property type="protein sequence ID" value="CAK0903941.1"/>
    <property type="molecule type" value="Genomic_DNA"/>
</dbReference>
<accession>A0ABN9XV49</accession>
<comment type="caution">
    <text evidence="2">The sequence shown here is derived from an EMBL/GenBank/DDBJ whole genome shotgun (WGS) entry which is preliminary data.</text>
</comment>
<feature type="non-terminal residue" evidence="2">
    <location>
        <position position="1"/>
    </location>
</feature>
<proteinExistence type="predicted"/>
<reference evidence="2" key="1">
    <citation type="submission" date="2023-10" db="EMBL/GenBank/DDBJ databases">
        <authorList>
            <person name="Chen Y."/>
            <person name="Shah S."/>
            <person name="Dougan E. K."/>
            <person name="Thang M."/>
            <person name="Chan C."/>
        </authorList>
    </citation>
    <scope>NUCLEOTIDE SEQUENCE [LARGE SCALE GENOMIC DNA]</scope>
</reference>